<dbReference type="PANTHER" id="PTHR33204:SF18">
    <property type="entry name" value="TRANSCRIPTIONAL REGULATORY PROTEIN"/>
    <property type="match status" value="1"/>
</dbReference>
<evidence type="ECO:0000256" key="2">
    <source>
        <dbReference type="ARBA" id="ARBA00023125"/>
    </source>
</evidence>
<dbReference type="InterPro" id="IPR002577">
    <property type="entry name" value="HTH_HxlR"/>
</dbReference>
<evidence type="ECO:0000313" key="5">
    <source>
        <dbReference type="EMBL" id="GAA3688146.1"/>
    </source>
</evidence>
<protein>
    <submittedName>
        <fullName evidence="5">Helix-turn-helix domain-containing protein</fullName>
    </submittedName>
</protein>
<dbReference type="InterPro" id="IPR036388">
    <property type="entry name" value="WH-like_DNA-bd_sf"/>
</dbReference>
<comment type="caution">
    <text evidence="5">The sequence shown here is derived from an EMBL/GenBank/DDBJ whole genome shotgun (WGS) entry which is preliminary data.</text>
</comment>
<keyword evidence="6" id="KW-1185">Reference proteome</keyword>
<dbReference type="SUPFAM" id="SSF46785">
    <property type="entry name" value="Winged helix' DNA-binding domain"/>
    <property type="match status" value="1"/>
</dbReference>
<keyword evidence="1" id="KW-0805">Transcription regulation</keyword>
<keyword evidence="3" id="KW-0804">Transcription</keyword>
<reference evidence="6" key="1">
    <citation type="journal article" date="2019" name="Int. J. Syst. Evol. Microbiol.">
        <title>The Global Catalogue of Microorganisms (GCM) 10K type strain sequencing project: providing services to taxonomists for standard genome sequencing and annotation.</title>
        <authorList>
            <consortium name="The Broad Institute Genomics Platform"/>
            <consortium name="The Broad Institute Genome Sequencing Center for Infectious Disease"/>
            <person name="Wu L."/>
            <person name="Ma J."/>
        </authorList>
    </citation>
    <scope>NUCLEOTIDE SEQUENCE [LARGE SCALE GENOMIC DNA]</scope>
    <source>
        <strain evidence="6">JCM 16904</strain>
    </source>
</reference>
<evidence type="ECO:0000313" key="6">
    <source>
        <dbReference type="Proteomes" id="UP001500902"/>
    </source>
</evidence>
<dbReference type="Gene3D" id="1.10.10.10">
    <property type="entry name" value="Winged helix-like DNA-binding domain superfamily/Winged helix DNA-binding domain"/>
    <property type="match status" value="1"/>
</dbReference>
<dbReference type="PANTHER" id="PTHR33204">
    <property type="entry name" value="TRANSCRIPTIONAL REGULATOR, MARR FAMILY"/>
    <property type="match status" value="1"/>
</dbReference>
<feature type="domain" description="HTH hxlR-type" evidence="4">
    <location>
        <begin position="14"/>
        <end position="111"/>
    </location>
</feature>
<name>A0ABP7CDE7_9ACTN</name>
<accession>A0ABP7CDE7</accession>
<dbReference type="Proteomes" id="UP001500902">
    <property type="component" value="Unassembled WGS sequence"/>
</dbReference>
<evidence type="ECO:0000256" key="3">
    <source>
        <dbReference type="ARBA" id="ARBA00023163"/>
    </source>
</evidence>
<dbReference type="EMBL" id="BAAAZP010000107">
    <property type="protein sequence ID" value="GAA3688146.1"/>
    <property type="molecule type" value="Genomic_DNA"/>
</dbReference>
<proteinExistence type="predicted"/>
<dbReference type="InterPro" id="IPR036390">
    <property type="entry name" value="WH_DNA-bd_sf"/>
</dbReference>
<sequence>MGAVRRTRFDAWPCSIARTVDLVGDWWTPLVMREAFYGARRFEEFQQRLGVSRNVLTQRLERLVEENMLKRVPYQERPVRHEYRLTEKGRDFFTVLAAMIRWGDRWLSESDGPPVELRDRETGLPVELEVIDARTGRPVDVRRIVPVPGPGFPKDLAERLQQAMEPNPRERSARSVE</sequence>
<organism evidence="5 6">
    <name type="scientific">Nonomuraea antimicrobica</name>
    <dbReference type="NCBI Taxonomy" id="561173"/>
    <lineage>
        <taxon>Bacteria</taxon>
        <taxon>Bacillati</taxon>
        <taxon>Actinomycetota</taxon>
        <taxon>Actinomycetes</taxon>
        <taxon>Streptosporangiales</taxon>
        <taxon>Streptosporangiaceae</taxon>
        <taxon>Nonomuraea</taxon>
    </lineage>
</organism>
<evidence type="ECO:0000259" key="4">
    <source>
        <dbReference type="PROSITE" id="PS51118"/>
    </source>
</evidence>
<evidence type="ECO:0000256" key="1">
    <source>
        <dbReference type="ARBA" id="ARBA00023015"/>
    </source>
</evidence>
<keyword evidence="2" id="KW-0238">DNA-binding</keyword>
<gene>
    <name evidence="5" type="ORF">GCM10022224_061830</name>
</gene>
<dbReference type="Pfam" id="PF01638">
    <property type="entry name" value="HxlR"/>
    <property type="match status" value="1"/>
</dbReference>
<dbReference type="PROSITE" id="PS51118">
    <property type="entry name" value="HTH_HXLR"/>
    <property type="match status" value="1"/>
</dbReference>